<comment type="caution">
    <text evidence="2">The sequence shown here is derived from an EMBL/GenBank/DDBJ whole genome shotgun (WGS) entry which is preliminary data.</text>
</comment>
<name>A0A146FML4_ASPKA</name>
<accession>A0A146FML4</accession>
<feature type="chain" id="PRO_5007523976" evidence="1">
    <location>
        <begin position="19"/>
        <end position="80"/>
    </location>
</feature>
<dbReference type="AlphaFoldDB" id="A0A146FML4"/>
<dbReference type="EMBL" id="BCWF01000021">
    <property type="protein sequence ID" value="GAT26522.1"/>
    <property type="molecule type" value="Genomic_DNA"/>
</dbReference>
<evidence type="ECO:0000313" key="3">
    <source>
        <dbReference type="Proteomes" id="UP000075230"/>
    </source>
</evidence>
<feature type="signal peptide" evidence="1">
    <location>
        <begin position="1"/>
        <end position="18"/>
    </location>
</feature>
<reference evidence="3" key="2">
    <citation type="submission" date="2016-02" db="EMBL/GenBank/DDBJ databases">
        <title>Genome sequencing of Aspergillus luchuensis NBRC 4314.</title>
        <authorList>
            <person name="Yamada O."/>
        </authorList>
    </citation>
    <scope>NUCLEOTIDE SEQUENCE [LARGE SCALE GENOMIC DNA]</scope>
    <source>
        <strain evidence="3">RIB 2604</strain>
    </source>
</reference>
<proteinExistence type="predicted"/>
<dbReference type="Proteomes" id="UP000075230">
    <property type="component" value="Unassembled WGS sequence"/>
</dbReference>
<sequence>METASIAQLNLLLPFVTCEFLGWKQRTPQVHEREGAIIRSDYLDAAGDIKYAINEGQGCADSSSLVLSMLLSGWITIGHQ</sequence>
<protein>
    <submittedName>
        <fullName evidence="2">Cytoplasm protein</fullName>
    </submittedName>
</protein>
<gene>
    <name evidence="2" type="ORF">RIB2604_02102010</name>
</gene>
<keyword evidence="1" id="KW-0732">Signal</keyword>
<evidence type="ECO:0000313" key="2">
    <source>
        <dbReference type="EMBL" id="GAT26522.1"/>
    </source>
</evidence>
<organism evidence="2 3">
    <name type="scientific">Aspergillus kawachii</name>
    <name type="common">White koji mold</name>
    <name type="synonym">Aspergillus awamori var. kawachi</name>
    <dbReference type="NCBI Taxonomy" id="1069201"/>
    <lineage>
        <taxon>Eukaryota</taxon>
        <taxon>Fungi</taxon>
        <taxon>Dikarya</taxon>
        <taxon>Ascomycota</taxon>
        <taxon>Pezizomycotina</taxon>
        <taxon>Eurotiomycetes</taxon>
        <taxon>Eurotiomycetidae</taxon>
        <taxon>Eurotiales</taxon>
        <taxon>Aspergillaceae</taxon>
        <taxon>Aspergillus</taxon>
        <taxon>Aspergillus subgen. Circumdati</taxon>
    </lineage>
</organism>
<evidence type="ECO:0000256" key="1">
    <source>
        <dbReference type="SAM" id="SignalP"/>
    </source>
</evidence>
<reference evidence="2 3" key="1">
    <citation type="journal article" date="2016" name="DNA Res.">
        <title>Genome sequence of Aspergillus luchuensis NBRC 4314.</title>
        <authorList>
            <person name="Yamada O."/>
            <person name="Machida M."/>
            <person name="Hosoyama A."/>
            <person name="Goto M."/>
            <person name="Takahashi T."/>
            <person name="Futagami T."/>
            <person name="Yamagata Y."/>
            <person name="Takeuchi M."/>
            <person name="Kobayashi T."/>
            <person name="Koike H."/>
            <person name="Abe K."/>
            <person name="Asai K."/>
            <person name="Arita M."/>
            <person name="Fujita N."/>
            <person name="Fukuda K."/>
            <person name="Higa K."/>
            <person name="Horikawa H."/>
            <person name="Ishikawa T."/>
            <person name="Jinno K."/>
            <person name="Kato Y."/>
            <person name="Kirimura K."/>
            <person name="Mizutani O."/>
            <person name="Nakasone K."/>
            <person name="Sano M."/>
            <person name="Shiraishi Y."/>
            <person name="Tsukahara M."/>
            <person name="Gomi K."/>
        </authorList>
    </citation>
    <scope>NUCLEOTIDE SEQUENCE [LARGE SCALE GENOMIC DNA]</scope>
    <source>
        <strain evidence="2 3">RIB 2604</strain>
    </source>
</reference>